<dbReference type="Proteomes" id="UP001165063">
    <property type="component" value="Unassembled WGS sequence"/>
</dbReference>
<keyword evidence="2" id="KW-1185">Reference proteome</keyword>
<organism evidence="1 2">
    <name type="scientific">Ambrosiozyma monospora</name>
    <name type="common">Yeast</name>
    <name type="synonym">Endomycopsis monosporus</name>
    <dbReference type="NCBI Taxonomy" id="43982"/>
    <lineage>
        <taxon>Eukaryota</taxon>
        <taxon>Fungi</taxon>
        <taxon>Dikarya</taxon>
        <taxon>Ascomycota</taxon>
        <taxon>Saccharomycotina</taxon>
        <taxon>Pichiomycetes</taxon>
        <taxon>Pichiales</taxon>
        <taxon>Pichiaceae</taxon>
        <taxon>Ambrosiozyma</taxon>
    </lineage>
</organism>
<protein>
    <submittedName>
        <fullName evidence="1">Unnamed protein product</fullName>
    </submittedName>
</protein>
<evidence type="ECO:0000313" key="2">
    <source>
        <dbReference type="Proteomes" id="UP001165063"/>
    </source>
</evidence>
<dbReference type="AlphaFoldDB" id="A0A9W7DJU3"/>
<dbReference type="OrthoDB" id="348201at2759"/>
<gene>
    <name evidence="1" type="ORF">Amon01_000837900</name>
</gene>
<dbReference type="EMBL" id="BSXU01007217">
    <property type="protein sequence ID" value="GMG56312.1"/>
    <property type="molecule type" value="Genomic_DNA"/>
</dbReference>
<proteinExistence type="predicted"/>
<evidence type="ECO:0000313" key="1">
    <source>
        <dbReference type="EMBL" id="GMG56312.1"/>
    </source>
</evidence>
<comment type="caution">
    <text evidence="1">The sequence shown here is derived from an EMBL/GenBank/DDBJ whole genome shotgun (WGS) entry which is preliminary data.</text>
</comment>
<reference evidence="1" key="1">
    <citation type="submission" date="2023-04" db="EMBL/GenBank/DDBJ databases">
        <title>Ambrosiozyma monospora NBRC 1965.</title>
        <authorList>
            <person name="Ichikawa N."/>
            <person name="Sato H."/>
            <person name="Tonouchi N."/>
        </authorList>
    </citation>
    <scope>NUCLEOTIDE SEQUENCE</scope>
    <source>
        <strain evidence="1">NBRC 1965</strain>
    </source>
</reference>
<name>A0A9W7DJU3_AMBMO</name>
<accession>A0A9W7DJU3</accession>
<sequence length="77" mass="8495">MLNHYANSAKEKNLSVKNYSIEALYLWQKSGGVEKCRVVQRLIDAENGVRETEQNVDSKILGAAGVAKVDGGDEKEK</sequence>